<name>A0A7Y6BZ54_9BACL</name>
<dbReference type="Pfam" id="PF14375">
    <property type="entry name" value="Cys_rich_CWC"/>
    <property type="match status" value="1"/>
</dbReference>
<reference evidence="1 2" key="1">
    <citation type="submission" date="2020-05" db="EMBL/GenBank/DDBJ databases">
        <title>Genome Sequencing of Type Strains.</title>
        <authorList>
            <person name="Lemaire J.F."/>
            <person name="Inderbitzin P."/>
            <person name="Gregorio O.A."/>
            <person name="Collins S.B."/>
            <person name="Wespe N."/>
            <person name="Knight-Connoni V."/>
        </authorList>
    </citation>
    <scope>NUCLEOTIDE SEQUENCE [LARGE SCALE GENOMIC DNA]</scope>
    <source>
        <strain evidence="1 2">LMG 21957</strain>
    </source>
</reference>
<dbReference type="EMBL" id="JABMCB010000192">
    <property type="protein sequence ID" value="NUU77565.1"/>
    <property type="molecule type" value="Genomic_DNA"/>
</dbReference>
<sequence>MSGSSNSQAKTTDTTASKPNVLICPLCGEANGCSYAAGRPHSECWCNHAEFPEGVFDCIPPEQRRKSCICQRCLETYKNQAEHEQEPHS</sequence>
<dbReference type="InterPro" id="IPR032720">
    <property type="entry name" value="Cys_rich_CWC"/>
</dbReference>
<accession>A0A7Y6BZ54</accession>
<dbReference type="AlphaFoldDB" id="A0A7Y6BZ54"/>
<proteinExistence type="predicted"/>
<gene>
    <name evidence="1" type="ORF">HP552_20340</name>
</gene>
<organism evidence="1 2">
    <name type="scientific">Paenibacillus xylanilyticus</name>
    <dbReference type="NCBI Taxonomy" id="248903"/>
    <lineage>
        <taxon>Bacteria</taxon>
        <taxon>Bacillati</taxon>
        <taxon>Bacillota</taxon>
        <taxon>Bacilli</taxon>
        <taxon>Bacillales</taxon>
        <taxon>Paenibacillaceae</taxon>
        <taxon>Paenibacillus</taxon>
    </lineage>
</organism>
<comment type="caution">
    <text evidence="1">The sequence shown here is derived from an EMBL/GenBank/DDBJ whole genome shotgun (WGS) entry which is preliminary data.</text>
</comment>
<evidence type="ECO:0000313" key="2">
    <source>
        <dbReference type="Proteomes" id="UP000526125"/>
    </source>
</evidence>
<keyword evidence="2" id="KW-1185">Reference proteome</keyword>
<protein>
    <submittedName>
        <fullName evidence="1">Cysteine-rich CWC family protein</fullName>
    </submittedName>
</protein>
<dbReference type="Proteomes" id="UP000526125">
    <property type="component" value="Unassembled WGS sequence"/>
</dbReference>
<evidence type="ECO:0000313" key="1">
    <source>
        <dbReference type="EMBL" id="NUU77565.1"/>
    </source>
</evidence>